<protein>
    <submittedName>
        <fullName evidence="1">Uncharacterized protein</fullName>
    </submittedName>
</protein>
<proteinExistence type="predicted"/>
<organism evidence="1 2">
    <name type="scientific">Bacillus phage PBC2</name>
    <dbReference type="NCBI Taxonomy" id="1675029"/>
    <lineage>
        <taxon>Viruses</taxon>
        <taxon>Duplodnaviria</taxon>
        <taxon>Heunggongvirae</taxon>
        <taxon>Uroviricota</taxon>
        <taxon>Caudoviricetes</taxon>
        <taxon>Andregratiavirinae</taxon>
        <taxon>Haetaevirus</taxon>
        <taxon>Haetaevirus PBC2</taxon>
    </lineage>
</organism>
<reference evidence="1 2" key="1">
    <citation type="submission" date="2015-06" db="EMBL/GenBank/DDBJ databases">
        <title>Complete genome sequence of Bacillus cereus phage PBC2.</title>
        <authorList>
            <person name="Kong M."/>
            <person name="Ryu S."/>
        </authorList>
    </citation>
    <scope>NUCLEOTIDE SEQUENCE [LARGE SCALE GENOMIC DNA]</scope>
</reference>
<dbReference type="EMBL" id="KT070867">
    <property type="protein sequence ID" value="AKQ08346.1"/>
    <property type="molecule type" value="Genomic_DNA"/>
</dbReference>
<sequence length="87" mass="10012">MINAEKYMKAKAFHLSYEIGVMIALADIQPTNIHMAESIERLAKNMPLNGFFIVDGIMHAGDEYGVVYTREDIVRLIDEYDLKDKFK</sequence>
<accession>A0A218KBT6</accession>
<gene>
    <name evidence="1" type="ORF">PBC2_031</name>
</gene>
<evidence type="ECO:0000313" key="1">
    <source>
        <dbReference type="EMBL" id="AKQ08346.1"/>
    </source>
</evidence>
<evidence type="ECO:0000313" key="2">
    <source>
        <dbReference type="Proteomes" id="UP000223102"/>
    </source>
</evidence>
<dbReference type="Proteomes" id="UP000223102">
    <property type="component" value="Segment"/>
</dbReference>
<name>A0A218KBT6_9CAUD</name>
<keyword evidence="2" id="KW-1185">Reference proteome</keyword>